<dbReference type="RefSeq" id="WP_179443829.1">
    <property type="nucleotide sequence ID" value="NZ_JACBZS010000001.1"/>
</dbReference>
<name>A0A7Z0IJQ9_9ACTN</name>
<evidence type="ECO:0000256" key="2">
    <source>
        <dbReference type="ARBA" id="ARBA00022723"/>
    </source>
</evidence>
<dbReference type="GO" id="GO:0005737">
    <property type="term" value="C:cytoplasm"/>
    <property type="evidence" value="ECO:0007669"/>
    <property type="project" value="TreeGrafter"/>
</dbReference>
<dbReference type="GO" id="GO:0046872">
    <property type="term" value="F:metal ion binding"/>
    <property type="evidence" value="ECO:0007669"/>
    <property type="project" value="UniProtKB-KW"/>
</dbReference>
<dbReference type="InterPro" id="IPR040442">
    <property type="entry name" value="Pyrv_kinase-like_dom_sf"/>
</dbReference>
<keyword evidence="2" id="KW-0479">Metal-binding</keyword>
<keyword evidence="3 5" id="KW-0456">Lyase</keyword>
<dbReference type="Pfam" id="PF03328">
    <property type="entry name" value="HpcH_HpaI"/>
    <property type="match status" value="1"/>
</dbReference>
<evidence type="ECO:0000313" key="5">
    <source>
        <dbReference type="EMBL" id="NYI69800.1"/>
    </source>
</evidence>
<dbReference type="AlphaFoldDB" id="A0A7Z0IJQ9"/>
<accession>A0A7Z0IJQ9</accession>
<dbReference type="Proteomes" id="UP000527616">
    <property type="component" value="Unassembled WGS sequence"/>
</dbReference>
<evidence type="ECO:0000256" key="3">
    <source>
        <dbReference type="ARBA" id="ARBA00023239"/>
    </source>
</evidence>
<feature type="domain" description="HpcH/HpaI aldolase/citrate lyase" evidence="4">
    <location>
        <begin position="17"/>
        <end position="201"/>
    </location>
</feature>
<gene>
    <name evidence="5" type="ORF">GGQ54_000360</name>
</gene>
<dbReference type="GO" id="GO:0016832">
    <property type="term" value="F:aldehyde-lyase activity"/>
    <property type="evidence" value="ECO:0007669"/>
    <property type="project" value="TreeGrafter"/>
</dbReference>
<dbReference type="InterPro" id="IPR015813">
    <property type="entry name" value="Pyrv/PenolPyrv_kinase-like_dom"/>
</dbReference>
<dbReference type="EC" id="4.1.2.52" evidence="5"/>
<dbReference type="SUPFAM" id="SSF51621">
    <property type="entry name" value="Phosphoenolpyruvate/pyruvate domain"/>
    <property type="match status" value="1"/>
</dbReference>
<reference evidence="5 6" key="1">
    <citation type="submission" date="2020-07" db="EMBL/GenBank/DDBJ databases">
        <title>Sequencing the genomes of 1000 actinobacteria strains.</title>
        <authorList>
            <person name="Klenk H.-P."/>
        </authorList>
    </citation>
    <scope>NUCLEOTIDE SEQUENCE [LARGE SCALE GENOMIC DNA]</scope>
    <source>
        <strain evidence="5 6">DSM 103164</strain>
    </source>
</reference>
<dbReference type="Gene3D" id="3.20.20.60">
    <property type="entry name" value="Phosphoenolpyruvate-binding domains"/>
    <property type="match status" value="1"/>
</dbReference>
<dbReference type="PANTHER" id="PTHR30502">
    <property type="entry name" value="2-KETO-3-DEOXY-L-RHAMNONATE ALDOLASE"/>
    <property type="match status" value="1"/>
</dbReference>
<organism evidence="5 6">
    <name type="scientific">Naumannella cuiyingiana</name>
    <dbReference type="NCBI Taxonomy" id="1347891"/>
    <lineage>
        <taxon>Bacteria</taxon>
        <taxon>Bacillati</taxon>
        <taxon>Actinomycetota</taxon>
        <taxon>Actinomycetes</taxon>
        <taxon>Propionibacteriales</taxon>
        <taxon>Propionibacteriaceae</taxon>
        <taxon>Naumannella</taxon>
    </lineage>
</organism>
<comment type="caution">
    <text evidence="5">The sequence shown here is derived from an EMBL/GenBank/DDBJ whole genome shotgun (WGS) entry which is preliminary data.</text>
</comment>
<dbReference type="PANTHER" id="PTHR30502:SF0">
    <property type="entry name" value="PHOSPHOENOLPYRUVATE CARBOXYLASE FAMILY PROTEIN"/>
    <property type="match status" value="1"/>
</dbReference>
<dbReference type="InterPro" id="IPR050251">
    <property type="entry name" value="HpcH-HpaI_aldolase"/>
</dbReference>
<proteinExistence type="inferred from homology"/>
<comment type="similarity">
    <text evidence="1">Belongs to the HpcH/HpaI aldolase family.</text>
</comment>
<protein>
    <submittedName>
        <fullName evidence="5">4-hydroxy-2-oxoheptanedioate aldolase</fullName>
        <ecNumber evidence="5">4.1.2.52</ecNumber>
    </submittedName>
</protein>
<dbReference type="EMBL" id="JACBZS010000001">
    <property type="protein sequence ID" value="NYI69800.1"/>
    <property type="molecule type" value="Genomic_DNA"/>
</dbReference>
<dbReference type="InterPro" id="IPR005000">
    <property type="entry name" value="Aldolase/citrate-lyase_domain"/>
</dbReference>
<evidence type="ECO:0000256" key="1">
    <source>
        <dbReference type="ARBA" id="ARBA00005568"/>
    </source>
</evidence>
<sequence>MNCVDMRARLRAAERLVGVFVNLPAPGLVELLASAGVDFVVIDCEHGLLNPESVEGLIRAAGASGIGAMIRVPAGEPAAIQRYVDAGASGVQVPMIETAEQAAAVVAAARYAPEGRRGVAATRSNGFAAPSAERLQTANETTAIVLQIETGEGVAAAAEIAAVPGVDSLFIGPTDLAHALGRGGQLDHPDVDQAIRTVRKAVGDLPLGILVGSGEDAAKRAGEGMSYLVGTSGGLIRAAVRGLVDTARSTSGAQS</sequence>
<evidence type="ECO:0000313" key="6">
    <source>
        <dbReference type="Proteomes" id="UP000527616"/>
    </source>
</evidence>
<keyword evidence="6" id="KW-1185">Reference proteome</keyword>
<evidence type="ECO:0000259" key="4">
    <source>
        <dbReference type="Pfam" id="PF03328"/>
    </source>
</evidence>